<keyword evidence="3" id="KW-1185">Reference proteome</keyword>
<dbReference type="STRING" id="634436.SAMN05216361_2953"/>
<dbReference type="GO" id="GO:0004197">
    <property type="term" value="F:cysteine-type endopeptidase activity"/>
    <property type="evidence" value="ECO:0007669"/>
    <property type="project" value="InterPro"/>
</dbReference>
<protein>
    <submittedName>
        <fullName evidence="2">Caspase domain-containing protein</fullName>
    </submittedName>
</protein>
<evidence type="ECO:0000313" key="3">
    <source>
        <dbReference type="Proteomes" id="UP000184520"/>
    </source>
</evidence>
<evidence type="ECO:0000313" key="2">
    <source>
        <dbReference type="EMBL" id="SHG73999.1"/>
    </source>
</evidence>
<dbReference type="EMBL" id="FQWD01000004">
    <property type="protein sequence ID" value="SHG73999.1"/>
    <property type="molecule type" value="Genomic_DNA"/>
</dbReference>
<dbReference type="Proteomes" id="UP000184520">
    <property type="component" value="Unassembled WGS sequence"/>
</dbReference>
<dbReference type="Pfam" id="PF00656">
    <property type="entry name" value="Peptidase_C14"/>
    <property type="match status" value="1"/>
</dbReference>
<reference evidence="3" key="1">
    <citation type="submission" date="2016-11" db="EMBL/GenBank/DDBJ databases">
        <authorList>
            <person name="Varghese N."/>
            <person name="Submissions S."/>
        </authorList>
    </citation>
    <scope>NUCLEOTIDE SEQUENCE [LARGE SCALE GENOMIC DNA]</scope>
    <source>
        <strain evidence="3">CGMCC 1.8995</strain>
    </source>
</reference>
<dbReference type="GO" id="GO:0006508">
    <property type="term" value="P:proteolysis"/>
    <property type="evidence" value="ECO:0007669"/>
    <property type="project" value="InterPro"/>
</dbReference>
<organism evidence="2 3">
    <name type="scientific">Marisediminitalea aggregata</name>
    <dbReference type="NCBI Taxonomy" id="634436"/>
    <lineage>
        <taxon>Bacteria</taxon>
        <taxon>Pseudomonadati</taxon>
        <taxon>Pseudomonadota</taxon>
        <taxon>Gammaproteobacteria</taxon>
        <taxon>Alteromonadales</taxon>
        <taxon>Alteromonadaceae</taxon>
        <taxon>Marisediminitalea</taxon>
    </lineage>
</organism>
<accession>A0A1M5MAS2</accession>
<name>A0A1M5MAS2_9ALTE</name>
<dbReference type="Gene3D" id="2.130.10.10">
    <property type="entry name" value="YVTN repeat-like/Quinoprotein amine dehydrogenase"/>
    <property type="match status" value="1"/>
</dbReference>
<dbReference type="InterPro" id="IPR011600">
    <property type="entry name" value="Pept_C14_caspase"/>
</dbReference>
<evidence type="ECO:0000259" key="1">
    <source>
        <dbReference type="Pfam" id="PF00656"/>
    </source>
</evidence>
<dbReference type="InterPro" id="IPR011047">
    <property type="entry name" value="Quinoprotein_ADH-like_sf"/>
</dbReference>
<dbReference type="Gene3D" id="3.40.50.1460">
    <property type="match status" value="1"/>
</dbReference>
<feature type="domain" description="Peptidase C14 caspase" evidence="1">
    <location>
        <begin position="1378"/>
        <end position="1588"/>
    </location>
</feature>
<sequence>MFIFVCFFSLSALAQDADNRTPDPDYDTPPPEITQLLSEQCDSKQLSVTDCVGVLSDQLINMAQSPLPTTEQEQKEFMLKKGYLAEAGALLLRNLISQTSPSDREYYVRVNSFNVLVNMALESYMAADHNPRKWAMLLARVEATVMANTFNPEVLNQVITVIDNVFGQLPEVAPITKFKLLEQKFGILLTLRNNERNAQFSLPREQRQCDPQQLEARLQTRKQLEEYAKSRELWPQWVNFLRIYAGGDECEQGDNLDTSQFFADKLAARELAIEHGLYKQAVQLLLEDSTVNLPNAPGHPDVIKAYQNFTQAENLANGDAKLLLDIALQRFTVALKAGLDKGIREAERQFEQRIKTYAEQGGQELTWQEMAVLYEKYAIYEFNRGNSAKAAKVYEEMQPFIERYGNEQQLLNWKVNLQLLRLPQSDPTSVYQNLLALHQQANNEEWATRYHSGFNFSTFRIRENLAYVAELNADQQALGEWLPMLADDELGSNNDKESAGLYHYYLALWQATHQQIAEAKQNLSWVEKGFKVDDEMVKLSSKAIEASETSPDFALQINRSMLRPKFFDTFHTDYFSGRLNGLQDSSVYLVSTTAQGKNPLPALTVGKHLKGQQSWLRAINQLAVTPDGQVAIHCLSSGRCTLWQTQNGRTLRDVQVGSEVVQWLRIPADGKSFFTVSGQLEQKVRQWDIDTGRLLATYYPGPSNGRTGMALTTSGRYLAMTGDGGVAVWDTTTGQPLIYRQSEYFSVQTSEFIMLPEITAGKHSDEFLLTFYRDEAESKEFTAYRWSPITDQLTKVVDWMTETEFNSNIGSELAGCRISCIDYAQSTQSNRVLYAEDLTGKIVVQSSENQLQVSRDGSPQEEYRLDTDAVKHIMLDEENQWLWTITQGARTKNTWDVEWQLNRWDLQSGRSETLLNLPSLDHMLSQNGYLWQVLGERIQVTELSQQPYTKEVRLPDWPDGTSPDVETLWWYEDSLWALETNGYYGDERVYKVRQMNPGSLDTLSLVDVHSQDSWLAPDTQHNRLVFVKSNGYGNPGQLIYVDAATGEQLNTLDVEYEMSSPTPALTLLSDLPATLQRVQGRYEKLRGYAPDGSVSWQWDSTVGDISSLNMTPDKLAVLVEVDGEESSFIYRIRLQDGQVEQHWVTSGQLMQLVQTANNRTLLMATVDGRILWWPTQQNAPLLSLMHLADSGFLVVDQRGFYDSNRPGDIPAVSWVMADEPRQALPLEAFMRDFYQPGLFGRLLAGEILQLPTSLSDLNRVPPKVDIVSVETQSDGKARITVKVENVQGASAHSGAEDVRVFRNGQLVGFYPENDGDALADKTQTTLTFDDIAIPPNVSELAFSAYAFNKDGVRSERSVVTYKPSDSQRYSPRLAIVISIGVNEYENPSWNLRYAANDALVMEQTLGASMQALNAFDDVIRIPLISAPGQDRRATKKQLHQVVEQLHAGTFMDANGRPIKADINDVLFVTFSGHGYVHDNGQFYFLLEDIGSGSQRQINQQVLNNALSSDELSHWLRPLDVQQMVMVVDACHSAASIASSNFKPGPMGSRGLGQLAYDKAMLFLTASQAEQFAMESDNLQHGFLSYALLVEGLQDDQADFLPQDKQVGALEWLQYGAQRVPQISVALSKGEFNAGSRGFSLKKKENKPAVATQKPYLFDFSQDAALILKVTAGAQ</sequence>
<proteinExistence type="predicted"/>
<dbReference type="InterPro" id="IPR015943">
    <property type="entry name" value="WD40/YVTN_repeat-like_dom_sf"/>
</dbReference>
<gene>
    <name evidence="2" type="ORF">SAMN05216361_2953</name>
</gene>
<dbReference type="SUPFAM" id="SSF50998">
    <property type="entry name" value="Quinoprotein alcohol dehydrogenase-like"/>
    <property type="match status" value="1"/>
</dbReference>